<proteinExistence type="predicted"/>
<evidence type="ECO:0000256" key="1">
    <source>
        <dbReference type="SAM" id="SignalP"/>
    </source>
</evidence>
<dbReference type="EMBL" id="JACHZG010000001">
    <property type="protein sequence ID" value="MBB3326951.1"/>
    <property type="molecule type" value="Genomic_DNA"/>
</dbReference>
<accession>A0A7W5JVT2</accession>
<feature type="signal peptide" evidence="1">
    <location>
        <begin position="1"/>
        <end position="27"/>
    </location>
</feature>
<dbReference type="AlphaFoldDB" id="A0A7W5JVT2"/>
<keyword evidence="3" id="KW-1185">Reference proteome</keyword>
<name>A0A7W5JVT2_9ACTN</name>
<protein>
    <submittedName>
        <fullName evidence="2">Uncharacterized protein</fullName>
    </submittedName>
</protein>
<evidence type="ECO:0000313" key="3">
    <source>
        <dbReference type="Proteomes" id="UP000565572"/>
    </source>
</evidence>
<comment type="caution">
    <text evidence="2">The sequence shown here is derived from an EMBL/GenBank/DDBJ whole genome shotgun (WGS) entry which is preliminary data.</text>
</comment>
<dbReference type="Proteomes" id="UP000565572">
    <property type="component" value="Unassembled WGS sequence"/>
</dbReference>
<organism evidence="2 3">
    <name type="scientific">Microlunatus antarcticus</name>
    <dbReference type="NCBI Taxonomy" id="53388"/>
    <lineage>
        <taxon>Bacteria</taxon>
        <taxon>Bacillati</taxon>
        <taxon>Actinomycetota</taxon>
        <taxon>Actinomycetes</taxon>
        <taxon>Propionibacteriales</taxon>
        <taxon>Propionibacteriaceae</taxon>
        <taxon>Microlunatus</taxon>
    </lineage>
</organism>
<reference evidence="2 3" key="1">
    <citation type="submission" date="2020-08" db="EMBL/GenBank/DDBJ databases">
        <title>Sequencing the genomes of 1000 actinobacteria strains.</title>
        <authorList>
            <person name="Klenk H.-P."/>
        </authorList>
    </citation>
    <scope>NUCLEOTIDE SEQUENCE [LARGE SCALE GENOMIC DNA]</scope>
    <source>
        <strain evidence="2 3">DSM 11053</strain>
    </source>
</reference>
<keyword evidence="1" id="KW-0732">Signal</keyword>
<gene>
    <name evidence="2" type="ORF">FHX39_001895</name>
</gene>
<sequence length="411" mass="40465">MSHPRRIGAAALAAAAVTLTVALPAQAATFNPSGGSAYATTASVGTLVNLGKTSYVPLCTTKTPDSVSSNTAALDLGGLLGNVGAATTTVSTSETSKAKKAEAVTEVAGTSLLAGIIQADAITSTATVTKDSKGYDTSGSSVFVNLKIAGLPIKASPKKNTTVKVPGVATVELNAQDSSSGSAGYKAGTAAIRVTLLKNNTLGLPTGKIVVGGANASMQKTTHALPYGNAYGTQLNVASIVGSGKTAAVTLPCGGSAGKTRTNSISSVSAPGVLKVGAVKSTGKSTDSSSSTKAATSSSVAKVNLLDGVVTLDAVNASATATRKKGKVETSSSGTKIAGLKINGKKISVDVKENTQIDIAGIGTLYLRKVVKTGVSTTVVGVQLVLNTDTLGLKSGTTLTVGYAKAGVSAS</sequence>
<evidence type="ECO:0000313" key="2">
    <source>
        <dbReference type="EMBL" id="MBB3326951.1"/>
    </source>
</evidence>
<feature type="chain" id="PRO_5031100681" evidence="1">
    <location>
        <begin position="28"/>
        <end position="411"/>
    </location>
</feature>
<dbReference type="NCBIfam" id="NF040603">
    <property type="entry name" value="choice_anch_P"/>
    <property type="match status" value="2"/>
</dbReference>
<dbReference type="RefSeq" id="WP_183337851.1">
    <property type="nucleotide sequence ID" value="NZ_JACHZG010000001.1"/>
</dbReference>